<dbReference type="GO" id="GO:0005829">
    <property type="term" value="C:cytosol"/>
    <property type="evidence" value="ECO:0007669"/>
    <property type="project" value="TreeGrafter"/>
</dbReference>
<dbReference type="SUPFAM" id="SSF52374">
    <property type="entry name" value="Nucleotidylyl transferase"/>
    <property type="match status" value="1"/>
</dbReference>
<evidence type="ECO:0000259" key="12">
    <source>
        <dbReference type="Pfam" id="PF08264"/>
    </source>
</evidence>
<keyword evidence="4 9" id="KW-0547">Nucleotide-binding</keyword>
<dbReference type="InterPro" id="IPR002302">
    <property type="entry name" value="Leu-tRNA-ligase"/>
</dbReference>
<comment type="catalytic activity">
    <reaction evidence="8 9">
        <text>tRNA(Leu) + L-leucine + ATP = L-leucyl-tRNA(Leu) + AMP + diphosphate</text>
        <dbReference type="Rhea" id="RHEA:11688"/>
        <dbReference type="Rhea" id="RHEA-COMP:9613"/>
        <dbReference type="Rhea" id="RHEA-COMP:9622"/>
        <dbReference type="ChEBI" id="CHEBI:30616"/>
        <dbReference type="ChEBI" id="CHEBI:33019"/>
        <dbReference type="ChEBI" id="CHEBI:57427"/>
        <dbReference type="ChEBI" id="CHEBI:78442"/>
        <dbReference type="ChEBI" id="CHEBI:78494"/>
        <dbReference type="ChEBI" id="CHEBI:456215"/>
        <dbReference type="EC" id="6.1.1.4"/>
    </reaction>
</comment>
<dbReference type="EMBL" id="MFHD01000024">
    <property type="protein sequence ID" value="OGF61893.1"/>
    <property type="molecule type" value="Genomic_DNA"/>
</dbReference>
<evidence type="ECO:0000256" key="3">
    <source>
        <dbReference type="ARBA" id="ARBA00022598"/>
    </source>
</evidence>
<dbReference type="SUPFAM" id="SSF47323">
    <property type="entry name" value="Anticodon-binding domain of a subclass of class I aminoacyl-tRNA synthetases"/>
    <property type="match status" value="1"/>
</dbReference>
<dbReference type="GO" id="GO:0005524">
    <property type="term" value="F:ATP binding"/>
    <property type="evidence" value="ECO:0007669"/>
    <property type="project" value="UniProtKB-UniRule"/>
</dbReference>
<dbReference type="FunFam" id="3.40.50.620:FF:000077">
    <property type="entry name" value="Leucine--tRNA ligase"/>
    <property type="match status" value="1"/>
</dbReference>
<dbReference type="GO" id="GO:0002161">
    <property type="term" value="F:aminoacyl-tRNA deacylase activity"/>
    <property type="evidence" value="ECO:0007669"/>
    <property type="project" value="InterPro"/>
</dbReference>
<evidence type="ECO:0000256" key="10">
    <source>
        <dbReference type="RuleBase" id="RU363035"/>
    </source>
</evidence>
<protein>
    <recommendedName>
        <fullName evidence="9">Leucine--tRNA ligase</fullName>
        <ecNumber evidence="9">6.1.1.4</ecNumber>
    </recommendedName>
    <alternativeName>
        <fullName evidence="9">Leucyl-tRNA synthetase</fullName>
        <shortName evidence="9">LeuRS</shortName>
    </alternativeName>
</protein>
<keyword evidence="6 9" id="KW-0648">Protein biosynthesis</keyword>
<dbReference type="FunFam" id="1.10.730.10:FF:000002">
    <property type="entry name" value="Leucine--tRNA ligase"/>
    <property type="match status" value="1"/>
</dbReference>
<dbReference type="Gene3D" id="3.40.50.620">
    <property type="entry name" value="HUPs"/>
    <property type="match status" value="2"/>
</dbReference>
<feature type="domain" description="Methionyl/Valyl/Leucyl/Isoleucyl-tRNA synthetase anticodon-binding" evidence="12">
    <location>
        <begin position="625"/>
        <end position="764"/>
    </location>
</feature>
<dbReference type="EC" id="6.1.1.4" evidence="9"/>
<dbReference type="AlphaFoldDB" id="A0A1F5VEM1"/>
<evidence type="ECO:0000256" key="9">
    <source>
        <dbReference type="HAMAP-Rule" id="MF_00049"/>
    </source>
</evidence>
<evidence type="ECO:0000313" key="16">
    <source>
        <dbReference type="Proteomes" id="UP000179251"/>
    </source>
</evidence>
<evidence type="ECO:0000256" key="7">
    <source>
        <dbReference type="ARBA" id="ARBA00023146"/>
    </source>
</evidence>
<gene>
    <name evidence="9" type="primary">leuS</name>
    <name evidence="15" type="ORF">A2834_00215</name>
</gene>
<dbReference type="Proteomes" id="UP000179251">
    <property type="component" value="Unassembled WGS sequence"/>
</dbReference>
<dbReference type="InterPro" id="IPR013155">
    <property type="entry name" value="M/V/L/I-tRNA-synth_anticd-bd"/>
</dbReference>
<dbReference type="GO" id="GO:0004823">
    <property type="term" value="F:leucine-tRNA ligase activity"/>
    <property type="evidence" value="ECO:0007669"/>
    <property type="project" value="UniProtKB-UniRule"/>
</dbReference>
<proteinExistence type="inferred from homology"/>
<dbReference type="GO" id="GO:0006429">
    <property type="term" value="P:leucyl-tRNA aminoacylation"/>
    <property type="evidence" value="ECO:0007669"/>
    <property type="project" value="UniProtKB-UniRule"/>
</dbReference>
<evidence type="ECO:0000256" key="8">
    <source>
        <dbReference type="ARBA" id="ARBA00047469"/>
    </source>
</evidence>
<dbReference type="STRING" id="1798325.A2834_00215"/>
<feature type="short sequence motif" description="'KMSKS' region" evidence="9">
    <location>
        <begin position="555"/>
        <end position="559"/>
    </location>
</feature>
<dbReference type="InterPro" id="IPR025709">
    <property type="entry name" value="Leu_tRNA-synth_edit"/>
</dbReference>
<evidence type="ECO:0000313" key="15">
    <source>
        <dbReference type="EMBL" id="OGF61893.1"/>
    </source>
</evidence>
<comment type="similarity">
    <text evidence="1 9 10">Belongs to the class-I aminoacyl-tRNA synthetase family.</text>
</comment>
<evidence type="ECO:0000259" key="14">
    <source>
        <dbReference type="Pfam" id="PF13603"/>
    </source>
</evidence>
<evidence type="ECO:0000256" key="6">
    <source>
        <dbReference type="ARBA" id="ARBA00022917"/>
    </source>
</evidence>
<evidence type="ECO:0000259" key="11">
    <source>
        <dbReference type="Pfam" id="PF00133"/>
    </source>
</evidence>
<dbReference type="PANTHER" id="PTHR43740">
    <property type="entry name" value="LEUCYL-TRNA SYNTHETASE"/>
    <property type="match status" value="1"/>
</dbReference>
<feature type="binding site" evidence="9">
    <location>
        <position position="558"/>
    </location>
    <ligand>
        <name>ATP</name>
        <dbReference type="ChEBI" id="CHEBI:30616"/>
    </ligand>
</feature>
<evidence type="ECO:0000256" key="1">
    <source>
        <dbReference type="ARBA" id="ARBA00005594"/>
    </source>
</evidence>
<dbReference type="PANTHER" id="PTHR43740:SF2">
    <property type="entry name" value="LEUCINE--TRNA LIGASE, MITOCHONDRIAL"/>
    <property type="match status" value="1"/>
</dbReference>
<dbReference type="PRINTS" id="PR00985">
    <property type="entry name" value="TRNASYNTHLEU"/>
</dbReference>
<dbReference type="Gene3D" id="3.10.20.590">
    <property type="match status" value="1"/>
</dbReference>
<keyword evidence="7 9" id="KW-0030">Aminoacyl-tRNA synthetase</keyword>
<dbReference type="PROSITE" id="PS00178">
    <property type="entry name" value="AA_TRNA_LIGASE_I"/>
    <property type="match status" value="1"/>
</dbReference>
<dbReference type="NCBIfam" id="TIGR00396">
    <property type="entry name" value="leuS_bact"/>
    <property type="match status" value="1"/>
</dbReference>
<comment type="caution">
    <text evidence="15">The sequence shown here is derived from an EMBL/GenBank/DDBJ whole genome shotgun (WGS) entry which is preliminary data.</text>
</comment>
<evidence type="ECO:0000256" key="4">
    <source>
        <dbReference type="ARBA" id="ARBA00022741"/>
    </source>
</evidence>
<dbReference type="FunFam" id="3.40.50.620:FF:000056">
    <property type="entry name" value="Leucine--tRNA ligase"/>
    <property type="match status" value="1"/>
</dbReference>
<comment type="caution">
    <text evidence="9">Lacks conserved residue(s) required for the propagation of feature annotation.</text>
</comment>
<dbReference type="InterPro" id="IPR001412">
    <property type="entry name" value="aa-tRNA-synth_I_CS"/>
</dbReference>
<dbReference type="SUPFAM" id="SSF50677">
    <property type="entry name" value="ValRS/IleRS/LeuRS editing domain"/>
    <property type="match status" value="1"/>
</dbReference>
<sequence length="804" mass="92377">MPYDHKKIEKKWQKEWAKNNFAEWHAEDFGAKQKKYVLDMFPYPSGEGLHVGHLVGYVGSDIASRYFRMNGFNVLHPMGWDAFGLPAENYAIKNKIHPRIAVEKNIKNFKKQLNSVGFSYDWSREINTTDPDYYKWTQWIFLQLFKSGLAYEADLPVNWCVSCKTVLANEEVKDGACDRCGSAVLQKNMRQWALKITAYADRLLEDLDGLDWPEPIKEMQRNWIGKSEGAEIEFKINPPVGGVIKVFTTRPDTLFGATYVVLAPENPLIQNLESRIQNLEEVEKYITQSKKKTQLQRQKEEKEKTGVELKGIKAINPANGEEIPVWVADYVLMSYGTGAIMAVPKHDERDREFAEKFKLPIVDMPLVNKDEIVKKVGGKKQTQYRLRDWIFSRQRYWGEPIPIIKCPKCGNVAVPENDLPVKLPEVKNYKPTGTGESPLAAVSEWVNVNCPQCGGKAKRETNTMPQWAGSCWYYLAYVTKARNSKFEIRDSDFKRRARFWLPVDLYIGGVEHAVLHLLYARFWHKFLYDIGVAHTKEPFQKLLNQGLVLGPDGQKMSKSRGNVISPNETIEKFGADALRMYEMFMSPFGDQKPWDPKSIVGLRRFLDRVWKFGQHFADIDSRVARALNQTIKKVGEDIEEFHFNTAISALMILLNEMEKRITHPLASLELRRSGPTPSQREGENGEGDFVIFLKLLAPFAPHLTEEIWSKLGNKSAQGRPASGWKSIHLESWPEYDPKLVEEEAFQLIVQINGKVRDKFEAPVNISQSEAERLTLAREKVKLALENRKPRKVVWVPKRLINLVV</sequence>
<feature type="domain" description="Aminoacyl-tRNA synthetase class Ia" evidence="11">
    <location>
        <begin position="386"/>
        <end position="589"/>
    </location>
</feature>
<dbReference type="InterPro" id="IPR002300">
    <property type="entry name" value="aa-tRNA-synth_Ia"/>
</dbReference>
<feature type="domain" description="Leucyl-tRNA synthetase editing" evidence="14">
    <location>
        <begin position="221"/>
        <end position="364"/>
    </location>
</feature>
<dbReference type="CDD" id="cd07958">
    <property type="entry name" value="Anticodon_Ia_Leu_BEm"/>
    <property type="match status" value="1"/>
</dbReference>
<feature type="domain" description="Methionyl/Leucyl tRNA synthetase" evidence="13">
    <location>
        <begin position="41"/>
        <end position="183"/>
    </location>
</feature>
<evidence type="ECO:0000259" key="13">
    <source>
        <dbReference type="Pfam" id="PF09334"/>
    </source>
</evidence>
<keyword evidence="3 9" id="KW-0436">Ligase</keyword>
<evidence type="ECO:0000256" key="5">
    <source>
        <dbReference type="ARBA" id="ARBA00022840"/>
    </source>
</evidence>
<evidence type="ECO:0000256" key="2">
    <source>
        <dbReference type="ARBA" id="ARBA00022490"/>
    </source>
</evidence>
<comment type="subcellular location">
    <subcellularLocation>
        <location evidence="9">Cytoplasm</location>
    </subcellularLocation>
</comment>
<dbReference type="HAMAP" id="MF_00049_B">
    <property type="entry name" value="Leu_tRNA_synth_B"/>
    <property type="match status" value="1"/>
</dbReference>
<accession>A0A1F5VEM1</accession>
<reference evidence="15 16" key="1">
    <citation type="journal article" date="2016" name="Nat. Commun.">
        <title>Thousands of microbial genomes shed light on interconnected biogeochemical processes in an aquifer system.</title>
        <authorList>
            <person name="Anantharaman K."/>
            <person name="Brown C.T."/>
            <person name="Hug L.A."/>
            <person name="Sharon I."/>
            <person name="Castelle C.J."/>
            <person name="Probst A.J."/>
            <person name="Thomas B.C."/>
            <person name="Singh A."/>
            <person name="Wilkins M.J."/>
            <person name="Karaoz U."/>
            <person name="Brodie E.L."/>
            <person name="Williams K.H."/>
            <person name="Hubbard S.S."/>
            <person name="Banfield J.F."/>
        </authorList>
    </citation>
    <scope>NUCLEOTIDE SEQUENCE [LARGE SCALE GENOMIC DNA]</scope>
</reference>
<dbReference type="InterPro" id="IPR009008">
    <property type="entry name" value="Val/Leu/Ile-tRNA-synth_edit"/>
</dbReference>
<keyword evidence="5 9" id="KW-0067">ATP-binding</keyword>
<dbReference type="InterPro" id="IPR015413">
    <property type="entry name" value="Methionyl/Leucyl_tRNA_Synth"/>
</dbReference>
<dbReference type="Pfam" id="PF09334">
    <property type="entry name" value="tRNA-synt_1g"/>
    <property type="match status" value="1"/>
</dbReference>
<name>A0A1F5VEM1_9BACT</name>
<dbReference type="Pfam" id="PF08264">
    <property type="entry name" value="Anticodon_1"/>
    <property type="match status" value="1"/>
</dbReference>
<keyword evidence="2 9" id="KW-0963">Cytoplasm</keyword>
<dbReference type="Pfam" id="PF13603">
    <property type="entry name" value="tRNA-synt_1_2"/>
    <property type="match status" value="1"/>
</dbReference>
<dbReference type="Gene3D" id="1.10.730.10">
    <property type="entry name" value="Isoleucyl-tRNA Synthetase, Domain 1"/>
    <property type="match status" value="1"/>
</dbReference>
<organism evidence="15 16">
    <name type="scientific">Candidatus Giovannonibacteria bacterium RIFCSPHIGHO2_01_FULL_45_23</name>
    <dbReference type="NCBI Taxonomy" id="1798325"/>
    <lineage>
        <taxon>Bacteria</taxon>
        <taxon>Candidatus Giovannoniibacteriota</taxon>
    </lineage>
</organism>
<dbReference type="InterPro" id="IPR009080">
    <property type="entry name" value="tRNAsynth_Ia_anticodon-bd"/>
</dbReference>
<dbReference type="InterPro" id="IPR014729">
    <property type="entry name" value="Rossmann-like_a/b/a_fold"/>
</dbReference>
<dbReference type="CDD" id="cd00812">
    <property type="entry name" value="LeuRS_core"/>
    <property type="match status" value="1"/>
</dbReference>
<dbReference type="Pfam" id="PF00133">
    <property type="entry name" value="tRNA-synt_1"/>
    <property type="match status" value="1"/>
</dbReference>